<dbReference type="PANTHER" id="PTHR40061">
    <property type="entry name" value="SPORULATION PROTEIN YLMC-RELATED"/>
    <property type="match status" value="1"/>
</dbReference>
<dbReference type="EMBL" id="JBEPMX010000001">
    <property type="protein sequence ID" value="MET3682058.1"/>
    <property type="molecule type" value="Genomic_DNA"/>
</dbReference>
<accession>A0ABV2KR54</accession>
<protein>
    <submittedName>
        <fullName evidence="2">YlmC/YmxH family sporulation protein</fullName>
    </submittedName>
</protein>
<comment type="caution">
    <text evidence="2">The sequence shown here is derived from an EMBL/GenBank/DDBJ whole genome shotgun (WGS) entry which is preliminary data.</text>
</comment>
<dbReference type="RefSeq" id="WP_354218441.1">
    <property type="nucleotide sequence ID" value="NZ_JBEPMX010000001.1"/>
</dbReference>
<dbReference type="Gene3D" id="2.30.30.240">
    <property type="entry name" value="PRC-barrel domain"/>
    <property type="match status" value="1"/>
</dbReference>
<evidence type="ECO:0000313" key="3">
    <source>
        <dbReference type="Proteomes" id="UP001549167"/>
    </source>
</evidence>
<dbReference type="Proteomes" id="UP001549167">
    <property type="component" value="Unassembled WGS sequence"/>
</dbReference>
<dbReference type="InterPro" id="IPR011033">
    <property type="entry name" value="PRC_barrel-like_sf"/>
</dbReference>
<keyword evidence="3" id="KW-1185">Reference proteome</keyword>
<name>A0ABV2KR54_9BACI</name>
<dbReference type="Pfam" id="PF05239">
    <property type="entry name" value="PRC"/>
    <property type="match status" value="1"/>
</dbReference>
<dbReference type="NCBIfam" id="TIGR02888">
    <property type="entry name" value="spore_YlmC_YmxH"/>
    <property type="match status" value="1"/>
</dbReference>
<dbReference type="InterPro" id="IPR027275">
    <property type="entry name" value="PRC-brl_dom"/>
</dbReference>
<feature type="domain" description="PRC-barrel" evidence="1">
    <location>
        <begin position="2"/>
        <end position="74"/>
    </location>
</feature>
<reference evidence="2 3" key="1">
    <citation type="submission" date="2024-06" db="EMBL/GenBank/DDBJ databases">
        <title>Genomic Encyclopedia of Type Strains, Phase IV (KMG-IV): sequencing the most valuable type-strain genomes for metagenomic binning, comparative biology and taxonomic classification.</title>
        <authorList>
            <person name="Goeker M."/>
        </authorList>
    </citation>
    <scope>NUCLEOTIDE SEQUENCE [LARGE SCALE GENOMIC DNA]</scope>
    <source>
        <strain evidence="2 3">DSM 23520</strain>
    </source>
</reference>
<dbReference type="PANTHER" id="PTHR40061:SF1">
    <property type="entry name" value="SPORULATION PROTEIN YLMC-RELATED"/>
    <property type="match status" value="1"/>
</dbReference>
<gene>
    <name evidence="2" type="ORF">ABID56_000137</name>
</gene>
<dbReference type="InterPro" id="IPR014238">
    <property type="entry name" value="Spore_YlmC/YmxH"/>
</dbReference>
<organism evidence="2 3">
    <name type="scientific">Alkalibacillus flavidus</name>
    <dbReference type="NCBI Taxonomy" id="546021"/>
    <lineage>
        <taxon>Bacteria</taxon>
        <taxon>Bacillati</taxon>
        <taxon>Bacillota</taxon>
        <taxon>Bacilli</taxon>
        <taxon>Bacillales</taxon>
        <taxon>Bacillaceae</taxon>
        <taxon>Alkalibacillus</taxon>
    </lineage>
</organism>
<sequence>MLLSELQTKDIIDMESGERLGVVTDLDIDVTIGIVQGLIITIKGKWLGFFGAQEELMIYWNQIHMIGHDVILVNRSNHS</sequence>
<evidence type="ECO:0000313" key="2">
    <source>
        <dbReference type="EMBL" id="MET3682058.1"/>
    </source>
</evidence>
<dbReference type="SUPFAM" id="SSF50346">
    <property type="entry name" value="PRC-barrel domain"/>
    <property type="match status" value="1"/>
</dbReference>
<evidence type="ECO:0000259" key="1">
    <source>
        <dbReference type="Pfam" id="PF05239"/>
    </source>
</evidence>
<proteinExistence type="predicted"/>